<reference evidence="1" key="1">
    <citation type="journal article" date="2019" name="bioRxiv">
        <title>The Genome of the Zebra Mussel, Dreissena polymorpha: A Resource for Invasive Species Research.</title>
        <authorList>
            <person name="McCartney M.A."/>
            <person name="Auch B."/>
            <person name="Kono T."/>
            <person name="Mallez S."/>
            <person name="Zhang Y."/>
            <person name="Obille A."/>
            <person name="Becker A."/>
            <person name="Abrahante J.E."/>
            <person name="Garbe J."/>
            <person name="Badalamenti J.P."/>
            <person name="Herman A."/>
            <person name="Mangelson H."/>
            <person name="Liachko I."/>
            <person name="Sullivan S."/>
            <person name="Sone E.D."/>
            <person name="Koren S."/>
            <person name="Silverstein K.A.T."/>
            <person name="Beckman K.B."/>
            <person name="Gohl D.M."/>
        </authorList>
    </citation>
    <scope>NUCLEOTIDE SEQUENCE</scope>
    <source>
        <strain evidence="1">Duluth1</strain>
        <tissue evidence="1">Whole animal</tissue>
    </source>
</reference>
<name>A0A9D4FEM5_DREPO</name>
<proteinExistence type="predicted"/>
<comment type="caution">
    <text evidence="1">The sequence shown here is derived from an EMBL/GenBank/DDBJ whole genome shotgun (WGS) entry which is preliminary data.</text>
</comment>
<dbReference type="AlphaFoldDB" id="A0A9D4FEM5"/>
<organism evidence="1 2">
    <name type="scientific">Dreissena polymorpha</name>
    <name type="common">Zebra mussel</name>
    <name type="synonym">Mytilus polymorpha</name>
    <dbReference type="NCBI Taxonomy" id="45954"/>
    <lineage>
        <taxon>Eukaryota</taxon>
        <taxon>Metazoa</taxon>
        <taxon>Spiralia</taxon>
        <taxon>Lophotrochozoa</taxon>
        <taxon>Mollusca</taxon>
        <taxon>Bivalvia</taxon>
        <taxon>Autobranchia</taxon>
        <taxon>Heteroconchia</taxon>
        <taxon>Euheterodonta</taxon>
        <taxon>Imparidentia</taxon>
        <taxon>Neoheterodontei</taxon>
        <taxon>Myida</taxon>
        <taxon>Dreissenoidea</taxon>
        <taxon>Dreissenidae</taxon>
        <taxon>Dreissena</taxon>
    </lineage>
</organism>
<evidence type="ECO:0000313" key="2">
    <source>
        <dbReference type="Proteomes" id="UP000828390"/>
    </source>
</evidence>
<accession>A0A9D4FEM5</accession>
<dbReference type="EMBL" id="JAIWYP010000007">
    <property type="protein sequence ID" value="KAH3795176.1"/>
    <property type="molecule type" value="Genomic_DNA"/>
</dbReference>
<gene>
    <name evidence="1" type="ORF">DPMN_148724</name>
</gene>
<dbReference type="Proteomes" id="UP000828390">
    <property type="component" value="Unassembled WGS sequence"/>
</dbReference>
<reference evidence="1" key="2">
    <citation type="submission" date="2020-11" db="EMBL/GenBank/DDBJ databases">
        <authorList>
            <person name="McCartney M.A."/>
            <person name="Auch B."/>
            <person name="Kono T."/>
            <person name="Mallez S."/>
            <person name="Becker A."/>
            <person name="Gohl D.M."/>
            <person name="Silverstein K.A.T."/>
            <person name="Koren S."/>
            <person name="Bechman K.B."/>
            <person name="Herman A."/>
            <person name="Abrahante J.E."/>
            <person name="Garbe J."/>
        </authorList>
    </citation>
    <scope>NUCLEOTIDE SEQUENCE</scope>
    <source>
        <strain evidence="1">Duluth1</strain>
        <tissue evidence="1">Whole animal</tissue>
    </source>
</reference>
<sequence length="53" mass="6440">MMTEDSYFFLTPCNKTEMKTDAGIQEQRNTPYRSKPQYYWHSKLQIEQCEMIV</sequence>
<keyword evidence="2" id="KW-1185">Reference proteome</keyword>
<evidence type="ECO:0000313" key="1">
    <source>
        <dbReference type="EMBL" id="KAH3795176.1"/>
    </source>
</evidence>
<protein>
    <submittedName>
        <fullName evidence="1">Uncharacterized protein</fullName>
    </submittedName>
</protein>